<feature type="transmembrane region" description="Helical" evidence="1">
    <location>
        <begin position="44"/>
        <end position="61"/>
    </location>
</feature>
<evidence type="ECO:0000256" key="1">
    <source>
        <dbReference type="SAM" id="Phobius"/>
    </source>
</evidence>
<evidence type="ECO:0000313" key="2">
    <source>
        <dbReference type="EMBL" id="NOV50575.1"/>
    </source>
</evidence>
<name>A0A6M2DW58_XENCH</name>
<dbReference type="AlphaFoldDB" id="A0A6M2DW58"/>
<keyword evidence="1" id="KW-1133">Transmembrane helix</keyword>
<organism evidence="2">
    <name type="scientific">Xenopsylla cheopis</name>
    <name type="common">Oriental rat flea</name>
    <name type="synonym">Pulex cheopis</name>
    <dbReference type="NCBI Taxonomy" id="163159"/>
    <lineage>
        <taxon>Eukaryota</taxon>
        <taxon>Metazoa</taxon>
        <taxon>Ecdysozoa</taxon>
        <taxon>Arthropoda</taxon>
        <taxon>Hexapoda</taxon>
        <taxon>Insecta</taxon>
        <taxon>Pterygota</taxon>
        <taxon>Neoptera</taxon>
        <taxon>Endopterygota</taxon>
        <taxon>Siphonaptera</taxon>
        <taxon>Pulicidae</taxon>
        <taxon>Xenopsyllinae</taxon>
        <taxon>Xenopsylla</taxon>
    </lineage>
</organism>
<reference evidence="2" key="1">
    <citation type="submission" date="2020-03" db="EMBL/GenBank/DDBJ databases">
        <title>Transcriptomic Profiling of the Digestive Tract of the Rat Flea, Xenopsylla cheopis, Following Blood Feeding and Infection with Yersinia pestis.</title>
        <authorList>
            <person name="Bland D.M."/>
            <person name="Martens C.A."/>
            <person name="Virtaneva K."/>
            <person name="Kanakabandi K."/>
            <person name="Long D."/>
            <person name="Rosenke R."/>
            <person name="Saturday G.A."/>
            <person name="Hoyt F.H."/>
            <person name="Bruno D.P."/>
            <person name="Ribeiro J.M.C."/>
            <person name="Hinnebusch J."/>
        </authorList>
    </citation>
    <scope>NUCLEOTIDE SEQUENCE</scope>
</reference>
<protein>
    <submittedName>
        <fullName evidence="2">Putative secreted protein</fullName>
    </submittedName>
</protein>
<accession>A0A6M2DW58</accession>
<sequence>MEYVMLGYCVLLQFLHQANQIKISITINTKRTSVYQSKTQKSYLVIFILIVIVQVMMKTMYRKEFRNMNKVLRQVRNQESHQ</sequence>
<proteinExistence type="predicted"/>
<keyword evidence="1" id="KW-0472">Membrane</keyword>
<dbReference type="EMBL" id="GIIL01006849">
    <property type="protein sequence ID" value="NOV50575.1"/>
    <property type="molecule type" value="Transcribed_RNA"/>
</dbReference>
<keyword evidence="1" id="KW-0812">Transmembrane</keyword>